<dbReference type="AlphaFoldDB" id="A0A7R8DCR1"/>
<dbReference type="Proteomes" id="UP000675881">
    <property type="component" value="Chromosome 9"/>
</dbReference>
<evidence type="ECO:0000256" key="1">
    <source>
        <dbReference type="ARBA" id="ARBA00004141"/>
    </source>
</evidence>
<dbReference type="GO" id="GO:0000030">
    <property type="term" value="F:mannosyltransferase activity"/>
    <property type="evidence" value="ECO:0007669"/>
    <property type="project" value="TreeGrafter"/>
</dbReference>
<keyword evidence="9" id="KW-1185">Reference proteome</keyword>
<reference evidence="8" key="1">
    <citation type="submission" date="2021-02" db="EMBL/GenBank/DDBJ databases">
        <authorList>
            <person name="Bekaert M."/>
        </authorList>
    </citation>
    <scope>NUCLEOTIDE SEQUENCE</scope>
    <source>
        <strain evidence="8">IoA-00</strain>
    </source>
</reference>
<organism evidence="8 9">
    <name type="scientific">Lepeophtheirus salmonis</name>
    <name type="common">Salmon louse</name>
    <name type="synonym">Caligus salmonis</name>
    <dbReference type="NCBI Taxonomy" id="72036"/>
    <lineage>
        <taxon>Eukaryota</taxon>
        <taxon>Metazoa</taxon>
        <taxon>Ecdysozoa</taxon>
        <taxon>Arthropoda</taxon>
        <taxon>Crustacea</taxon>
        <taxon>Multicrustacea</taxon>
        <taxon>Hexanauplia</taxon>
        <taxon>Copepoda</taxon>
        <taxon>Siphonostomatoida</taxon>
        <taxon>Caligidae</taxon>
        <taxon>Lepeophtheirus</taxon>
    </lineage>
</organism>
<keyword evidence="3" id="KW-0328">Glycosyltransferase</keyword>
<evidence type="ECO:0000256" key="3">
    <source>
        <dbReference type="ARBA" id="ARBA00022676"/>
    </source>
</evidence>
<evidence type="ECO:0000256" key="5">
    <source>
        <dbReference type="ARBA" id="ARBA00022692"/>
    </source>
</evidence>
<protein>
    <submittedName>
        <fullName evidence="8">(salmon louse) hypothetical protein</fullName>
    </submittedName>
</protein>
<keyword evidence="7" id="KW-0472">Membrane</keyword>
<dbReference type="EMBL" id="HG994588">
    <property type="protein sequence ID" value="CAF3044710.1"/>
    <property type="molecule type" value="Genomic_DNA"/>
</dbReference>
<keyword evidence="5" id="KW-0812">Transmembrane</keyword>
<keyword evidence="4" id="KW-0808">Transferase</keyword>
<dbReference type="OrthoDB" id="6019623at2759"/>
<dbReference type="GO" id="GO:0005637">
    <property type="term" value="C:nuclear inner membrane"/>
    <property type="evidence" value="ECO:0007669"/>
    <property type="project" value="TreeGrafter"/>
</dbReference>
<dbReference type="InterPro" id="IPR018732">
    <property type="entry name" value="Dpy-19/Dpy-19-like"/>
</dbReference>
<evidence type="ECO:0000313" key="8">
    <source>
        <dbReference type="EMBL" id="CAF3044710.1"/>
    </source>
</evidence>
<evidence type="ECO:0000256" key="6">
    <source>
        <dbReference type="ARBA" id="ARBA00022989"/>
    </source>
</evidence>
<gene>
    <name evidence="8" type="ORF">LSAA_15157</name>
</gene>
<dbReference type="Pfam" id="PF10034">
    <property type="entry name" value="Dpy19"/>
    <property type="match status" value="1"/>
</dbReference>
<proteinExistence type="inferred from homology"/>
<name>A0A7R8DCR1_LEPSM</name>
<comment type="similarity">
    <text evidence="2">Belongs to the dpy-19 family.</text>
</comment>
<keyword evidence="6" id="KW-1133">Transmembrane helix</keyword>
<evidence type="ECO:0000256" key="7">
    <source>
        <dbReference type="ARBA" id="ARBA00023136"/>
    </source>
</evidence>
<sequence>MSIINNGCRDDDIIDVLYKYRDSPHSIRSKQQQEQSGYDDYSEEGPYSSEYGTLESEHEYYGNHQHRTYEYFPNFTRERKETSSPLPMVVRRRRQKDLDYDEEFLQEGRKKDGDSKMELAALNTENIHILQKMSNNKNPVVESIVQRHKTKDSIFTSQMKTLSTANIVIGVLVMLFIGHNGCDYLELLHENQTWFSNVSQLLREISFRTEQGLYYSYFKDFVQSPSMEEGWNKLRYDNVTENTKTINIFHRFNIYQEFFLGVVYSVYDFGLEPIFFYIKATFALQGILMMAFYLISWRISGTWVAGIVTSAYVVCLRTSVTRVEYTIALREHFSLPFIFLQFASVGYYLKLNPKGNEKIHLVLNFGLSLLFTICWQFSQFVLLLESGYLTLLLSSQLVIFLHLQEPPMQKYGFVNELISYVIRSIGHIVLALIITICINMLLKYGMDQHDDNHILHFIKSKLGFTDQTNFDTRLYLCLSAFQTLPMSELYAFVPNLSLILYILLLIIGLASFILTIAKRILVSQEKKTDKDEENKDNSVSLIKKIDEEAHLHFLTNIGDRPEFIFHLCMSLILGALAISTFRMKCFWSPYILICASACICDFHLWNAFLSHFIGKEKKSLREELEDLRELHDPDTVDLMQWIKQFTPKDAVFTGSMQLLAGVKLCTSRRLTNHPHFEDKDLRIRTKELYSIYSKISPEEVYQILRKYDTSYIILEDSICMAPPSNRCSLNEIMDLTNGFIPSDGIKDLPHLKQSLHPLFCDEIRYARGAYKKYFNEVFSNRTFRVYKVKK</sequence>
<evidence type="ECO:0000256" key="4">
    <source>
        <dbReference type="ARBA" id="ARBA00022679"/>
    </source>
</evidence>
<evidence type="ECO:0000256" key="2">
    <source>
        <dbReference type="ARBA" id="ARBA00008744"/>
    </source>
</evidence>
<comment type="subcellular location">
    <subcellularLocation>
        <location evidence="1">Membrane</location>
        <topology evidence="1">Multi-pass membrane protein</topology>
    </subcellularLocation>
</comment>
<dbReference type="PANTHER" id="PTHR31488:SF3">
    <property type="entry name" value="C-MANNOSYLTRANSFERASE DPY19L3"/>
    <property type="match status" value="1"/>
</dbReference>
<dbReference type="PANTHER" id="PTHR31488">
    <property type="entry name" value="DPY-19-LIKE 1, LIKE (H. SAPIENS)"/>
    <property type="match status" value="1"/>
</dbReference>
<accession>A0A7R8DCR1</accession>
<evidence type="ECO:0000313" key="9">
    <source>
        <dbReference type="Proteomes" id="UP000675881"/>
    </source>
</evidence>